<protein>
    <submittedName>
        <fullName evidence="2">Uncharacterized protein</fullName>
    </submittedName>
</protein>
<dbReference type="EMBL" id="OX459967">
    <property type="protein sequence ID" value="CAI9171538.1"/>
    <property type="molecule type" value="Genomic_DNA"/>
</dbReference>
<name>A0ABN8ZDG7_RANTA</name>
<reference evidence="2" key="1">
    <citation type="submission" date="2023-04" db="EMBL/GenBank/DDBJ databases">
        <authorList>
            <consortium name="ELIXIR-Norway"/>
        </authorList>
    </citation>
    <scope>NUCLEOTIDE SEQUENCE [LARGE SCALE GENOMIC DNA]</scope>
</reference>
<accession>A0ABN8ZDG7</accession>
<evidence type="ECO:0000256" key="1">
    <source>
        <dbReference type="SAM" id="MobiDB-lite"/>
    </source>
</evidence>
<proteinExistence type="predicted"/>
<feature type="compositionally biased region" description="Low complexity" evidence="1">
    <location>
        <begin position="16"/>
        <end position="38"/>
    </location>
</feature>
<dbReference type="Proteomes" id="UP001176941">
    <property type="component" value="Chromosome 31"/>
</dbReference>
<evidence type="ECO:0000313" key="2">
    <source>
        <dbReference type="EMBL" id="CAI9171538.1"/>
    </source>
</evidence>
<organism evidence="2 3">
    <name type="scientific">Rangifer tarandus platyrhynchus</name>
    <name type="common">Svalbard reindeer</name>
    <dbReference type="NCBI Taxonomy" id="3082113"/>
    <lineage>
        <taxon>Eukaryota</taxon>
        <taxon>Metazoa</taxon>
        <taxon>Chordata</taxon>
        <taxon>Craniata</taxon>
        <taxon>Vertebrata</taxon>
        <taxon>Euteleostomi</taxon>
        <taxon>Mammalia</taxon>
        <taxon>Eutheria</taxon>
        <taxon>Laurasiatheria</taxon>
        <taxon>Artiodactyla</taxon>
        <taxon>Ruminantia</taxon>
        <taxon>Pecora</taxon>
        <taxon>Cervidae</taxon>
        <taxon>Odocoileinae</taxon>
        <taxon>Rangifer</taxon>
    </lineage>
</organism>
<sequence>MSLIFTSLEAAPRWAPRPAEIPTTRRSPATATSAYRSRVPLTKQLYPQNRPAALLFSEPHQQQRDRSSAVGSTLRALGARPCPLPPGGAAAGVGLQRRYGLTAPAEAKRSCLRPLTLGDDLTPWGIFSYASFSV</sequence>
<gene>
    <name evidence="2" type="ORF">MRATA1EN1_LOCUS20500</name>
</gene>
<feature type="region of interest" description="Disordered" evidence="1">
    <location>
        <begin position="16"/>
        <end position="40"/>
    </location>
</feature>
<evidence type="ECO:0000313" key="3">
    <source>
        <dbReference type="Proteomes" id="UP001176941"/>
    </source>
</evidence>
<keyword evidence="3" id="KW-1185">Reference proteome</keyword>